<organism evidence="2 3">
    <name type="scientific">Candidatus Methylomirabilis lanthanidiphila</name>
    <dbReference type="NCBI Taxonomy" id="2211376"/>
    <lineage>
        <taxon>Bacteria</taxon>
        <taxon>Candidatus Methylomirabilota</taxon>
        <taxon>Candidatus Methylomirabilia</taxon>
        <taxon>Candidatus Methylomirabilales</taxon>
        <taxon>Candidatus Methylomirabilaceae</taxon>
        <taxon>Candidatus Methylomirabilis</taxon>
    </lineage>
</organism>
<reference evidence="2 3" key="1">
    <citation type="submission" date="2019-07" db="EMBL/GenBank/DDBJ databases">
        <authorList>
            <person name="Cremers G."/>
        </authorList>
    </citation>
    <scope>NUCLEOTIDE SEQUENCE [LARGE SCALE GENOMIC DNA]</scope>
</reference>
<protein>
    <submittedName>
        <fullName evidence="2">Uncharacterized protein</fullName>
    </submittedName>
</protein>
<dbReference type="Proteomes" id="UP000334340">
    <property type="component" value="Unassembled WGS sequence"/>
</dbReference>
<keyword evidence="1" id="KW-0812">Transmembrane</keyword>
<accession>A0A564ZI31</accession>
<keyword evidence="1" id="KW-1133">Transmembrane helix</keyword>
<proteinExistence type="predicted"/>
<gene>
    <name evidence="2" type="ORF">MELA_00940</name>
</gene>
<name>A0A564ZI31_9BACT</name>
<evidence type="ECO:0000313" key="3">
    <source>
        <dbReference type="Proteomes" id="UP000334340"/>
    </source>
</evidence>
<sequence length="47" mass="5423">MWCRVAGLIYEKTRRRSTMQQIRKQRTASYLLRIGAWSLVVAAILGA</sequence>
<evidence type="ECO:0000256" key="1">
    <source>
        <dbReference type="SAM" id="Phobius"/>
    </source>
</evidence>
<dbReference type="AlphaFoldDB" id="A0A564ZI31"/>
<keyword evidence="3" id="KW-1185">Reference proteome</keyword>
<keyword evidence="1" id="KW-0472">Membrane</keyword>
<feature type="transmembrane region" description="Helical" evidence="1">
    <location>
        <begin position="30"/>
        <end position="46"/>
    </location>
</feature>
<evidence type="ECO:0000313" key="2">
    <source>
        <dbReference type="EMBL" id="VUZ84567.1"/>
    </source>
</evidence>
<dbReference type="EMBL" id="CABIKM010000015">
    <property type="protein sequence ID" value="VUZ84567.1"/>
    <property type="molecule type" value="Genomic_DNA"/>
</dbReference>